<feature type="non-terminal residue" evidence="6">
    <location>
        <position position="1"/>
    </location>
</feature>
<dbReference type="Pfam" id="PF02666">
    <property type="entry name" value="PS_Dcarbxylase"/>
    <property type="match status" value="1"/>
</dbReference>
<dbReference type="GO" id="GO:0005509">
    <property type="term" value="F:calcium ion binding"/>
    <property type="evidence" value="ECO:0007669"/>
    <property type="project" value="InterPro"/>
</dbReference>
<name>X6MTA6_RETFI</name>
<keyword evidence="3" id="KW-0456">Lyase</keyword>
<reference evidence="6 7" key="1">
    <citation type="journal article" date="2013" name="Curr. Biol.">
        <title>The Genome of the Foraminiferan Reticulomyxa filosa.</title>
        <authorList>
            <person name="Glockner G."/>
            <person name="Hulsmann N."/>
            <person name="Schleicher M."/>
            <person name="Noegel A.A."/>
            <person name="Eichinger L."/>
            <person name="Gallinger C."/>
            <person name="Pawlowski J."/>
            <person name="Sierra R."/>
            <person name="Euteneuer U."/>
            <person name="Pillet L."/>
            <person name="Moustafa A."/>
            <person name="Platzer M."/>
            <person name="Groth M."/>
            <person name="Szafranski K."/>
            <person name="Schliwa M."/>
        </authorList>
    </citation>
    <scope>NUCLEOTIDE SEQUENCE [LARGE SCALE GENOMIC DNA]</scope>
</reference>
<dbReference type="Gene3D" id="1.10.238.10">
    <property type="entry name" value="EF-hand"/>
    <property type="match status" value="1"/>
</dbReference>
<dbReference type="InterPro" id="IPR018247">
    <property type="entry name" value="EF_Hand_1_Ca_BS"/>
</dbReference>
<dbReference type="PANTHER" id="PTHR10067:SF17">
    <property type="entry name" value="PHOSPHATIDYLSERINE DECARBOXYLASE PROENZYME 2"/>
    <property type="match status" value="1"/>
</dbReference>
<protein>
    <submittedName>
        <fullName evidence="6">Phosphatidylserine decarboxylase (Predicted)</fullName>
    </submittedName>
</protein>
<gene>
    <name evidence="6" type="ORF">RFI_20107</name>
</gene>
<comment type="caution">
    <text evidence="6">The sequence shown here is derived from an EMBL/GenBank/DDBJ whole genome shotgun (WGS) entry which is preliminary data.</text>
</comment>
<dbReference type="InterPro" id="IPR003817">
    <property type="entry name" value="PS_Dcarbxylase"/>
</dbReference>
<dbReference type="OrthoDB" id="5973539at2759"/>
<organism evidence="6 7">
    <name type="scientific">Reticulomyxa filosa</name>
    <dbReference type="NCBI Taxonomy" id="46433"/>
    <lineage>
        <taxon>Eukaryota</taxon>
        <taxon>Sar</taxon>
        <taxon>Rhizaria</taxon>
        <taxon>Retaria</taxon>
        <taxon>Foraminifera</taxon>
        <taxon>Monothalamids</taxon>
        <taxon>Reticulomyxidae</taxon>
        <taxon>Reticulomyxa</taxon>
    </lineage>
</organism>
<accession>X6MTA6</accession>
<dbReference type="AlphaFoldDB" id="X6MTA6"/>
<keyword evidence="4" id="KW-0175">Coiled coil</keyword>
<evidence type="ECO:0000256" key="2">
    <source>
        <dbReference type="ARBA" id="ARBA00022837"/>
    </source>
</evidence>
<evidence type="ECO:0000313" key="6">
    <source>
        <dbReference type="EMBL" id="ETO17223.1"/>
    </source>
</evidence>
<keyword evidence="1" id="KW-0210">Decarboxylase</keyword>
<dbReference type="EMBL" id="ASPP01017074">
    <property type="protein sequence ID" value="ETO17223.1"/>
    <property type="molecule type" value="Genomic_DNA"/>
</dbReference>
<keyword evidence="2" id="KW-0106">Calcium</keyword>
<evidence type="ECO:0000256" key="3">
    <source>
        <dbReference type="ARBA" id="ARBA00023239"/>
    </source>
</evidence>
<dbReference type="PROSITE" id="PS50222">
    <property type="entry name" value="EF_HAND_2"/>
    <property type="match status" value="1"/>
</dbReference>
<dbReference type="PROSITE" id="PS00018">
    <property type="entry name" value="EF_HAND_1"/>
    <property type="match status" value="1"/>
</dbReference>
<dbReference type="InterPro" id="IPR011992">
    <property type="entry name" value="EF-hand-dom_pair"/>
</dbReference>
<evidence type="ECO:0000256" key="1">
    <source>
        <dbReference type="ARBA" id="ARBA00022793"/>
    </source>
</evidence>
<dbReference type="GO" id="GO:0004609">
    <property type="term" value="F:phosphatidylserine decarboxylase activity"/>
    <property type="evidence" value="ECO:0007669"/>
    <property type="project" value="InterPro"/>
</dbReference>
<dbReference type="PANTHER" id="PTHR10067">
    <property type="entry name" value="PHOSPHATIDYLSERINE DECARBOXYLASE"/>
    <property type="match status" value="1"/>
</dbReference>
<feature type="coiled-coil region" evidence="4">
    <location>
        <begin position="211"/>
        <end position="238"/>
    </location>
</feature>
<dbReference type="SUPFAM" id="SSF47473">
    <property type="entry name" value="EF-hand"/>
    <property type="match status" value="1"/>
</dbReference>
<evidence type="ECO:0000259" key="5">
    <source>
        <dbReference type="PROSITE" id="PS50222"/>
    </source>
</evidence>
<dbReference type="Proteomes" id="UP000023152">
    <property type="component" value="Unassembled WGS sequence"/>
</dbReference>
<proteinExistence type="predicted"/>
<dbReference type="GO" id="GO:0008654">
    <property type="term" value="P:phospholipid biosynthetic process"/>
    <property type="evidence" value="ECO:0007669"/>
    <property type="project" value="InterPro"/>
</dbReference>
<evidence type="ECO:0000256" key="4">
    <source>
        <dbReference type="SAM" id="Coils"/>
    </source>
</evidence>
<keyword evidence="7" id="KW-1185">Reference proteome</keyword>
<evidence type="ECO:0000313" key="7">
    <source>
        <dbReference type="Proteomes" id="UP000023152"/>
    </source>
</evidence>
<feature type="domain" description="EF-hand" evidence="5">
    <location>
        <begin position="131"/>
        <end position="166"/>
    </location>
</feature>
<dbReference type="InterPro" id="IPR002048">
    <property type="entry name" value="EF_hand_dom"/>
</dbReference>
<sequence>AFIFVHQNFHESHYLQLTVMDENVKNPAFGQGVLSAKTIFENSGGLQKDVPLSALQIELDKTLSSSNVWFYFFQKYSFIFSLLPFSLSFWQNSRDETQTNKQMQQLRAQETANPEHGILQVEVKLHEKEKVQIRYYEAMVDYFDENGNGELDKLEVEKLVLSLDIPEDPEKFFRKFDEDANEVWSKEEIVNMLKDYHFQRSPWLALALFHFLKHDEELKKYQKEFQEEKKENMKRKLKHKNWFEAHLMTGVTEQSQIGEERKFIKVKDRRTGLIIQENIPGYVWQALQLMYNSSTGRVFAKQIAPMLTKMSKDKGQEYDTTESAQEIQPFVDLHNLDMSVMVYSKVEDYKTFNDFFARPIRSDARPLHSPDNDRVLVSPADCRMVVFPNVVESSIWVKVLYNVLLRVCFVHVFVHVYIIHGSANERLKKKKKNNKGSDWTIENLLGKRYEAVGKNLEGGGFVIARLAPQDYHRFHWPVSGKVTKITPVDGALYTVNPIAINQPINVFTENKRCIIEIDTGEERFGSVVLIAVAATMVGSYLLFQKDGVTLEEGHDVVRGDVCGEFRFGGSTVLVLFQKGVVQFDSDLVRHSTQQLETLVQVKTRIGQKV</sequence>